<dbReference type="EMBL" id="JBBHLL010000107">
    <property type="protein sequence ID" value="KAK7816003.1"/>
    <property type="molecule type" value="Genomic_DNA"/>
</dbReference>
<proteinExistence type="predicted"/>
<name>A0AAW0INK1_MYOGA</name>
<reference evidence="10 11" key="1">
    <citation type="journal article" date="2023" name="bioRxiv">
        <title>Conserved and derived expression patterns and positive selection on dental genes reveal complex evolutionary context of ever-growing rodent molars.</title>
        <authorList>
            <person name="Calamari Z.T."/>
            <person name="Song A."/>
            <person name="Cohen E."/>
            <person name="Akter M."/>
            <person name="Roy R.D."/>
            <person name="Hallikas O."/>
            <person name="Christensen M.M."/>
            <person name="Li P."/>
            <person name="Marangoni P."/>
            <person name="Jernvall J."/>
            <person name="Klein O.D."/>
        </authorList>
    </citation>
    <scope>NUCLEOTIDE SEQUENCE [LARGE SCALE GENOMIC DNA]</scope>
    <source>
        <strain evidence="10">V071</strain>
    </source>
</reference>
<keyword evidence="2" id="KW-0963">Cytoplasm</keyword>
<dbReference type="SMART" id="SM00456">
    <property type="entry name" value="WW"/>
    <property type="match status" value="1"/>
</dbReference>
<dbReference type="GO" id="GO:0006355">
    <property type="term" value="P:regulation of DNA-templated transcription"/>
    <property type="evidence" value="ECO:0007669"/>
    <property type="project" value="TreeGrafter"/>
</dbReference>
<dbReference type="GO" id="GO:0035330">
    <property type="term" value="P:regulation of hippo signaling"/>
    <property type="evidence" value="ECO:0007669"/>
    <property type="project" value="TreeGrafter"/>
</dbReference>
<feature type="compositionally biased region" description="Low complexity" evidence="8">
    <location>
        <begin position="571"/>
        <end position="580"/>
    </location>
</feature>
<feature type="compositionally biased region" description="Acidic residues" evidence="8">
    <location>
        <begin position="875"/>
        <end position="901"/>
    </location>
</feature>
<feature type="compositionally biased region" description="Polar residues" evidence="8">
    <location>
        <begin position="560"/>
        <end position="570"/>
    </location>
</feature>
<dbReference type="InterPro" id="IPR000008">
    <property type="entry name" value="C2_dom"/>
</dbReference>
<dbReference type="SUPFAM" id="SSF49562">
    <property type="entry name" value="C2 domain (Calcium/lipid-binding domain, CaLB)"/>
    <property type="match status" value="1"/>
</dbReference>
<keyword evidence="4" id="KW-0805">Transcription regulation</keyword>
<evidence type="ECO:0000256" key="6">
    <source>
        <dbReference type="ARBA" id="ARBA00023163"/>
    </source>
</evidence>
<dbReference type="Pfam" id="PF00168">
    <property type="entry name" value="C2"/>
    <property type="match status" value="1"/>
</dbReference>
<feature type="compositionally biased region" description="Polar residues" evidence="8">
    <location>
        <begin position="955"/>
        <end position="969"/>
    </location>
</feature>
<dbReference type="Gene3D" id="2.60.40.150">
    <property type="entry name" value="C2 domain"/>
    <property type="match status" value="1"/>
</dbReference>
<comment type="subcellular location">
    <subcellularLocation>
        <location evidence="1">Cytoplasm</location>
    </subcellularLocation>
</comment>
<sequence length="1143" mass="127177">MRLLLLGVERAPLLPVAYYPKPVTSIPPGSTLVSWCLCSHERVFLWGCSLDDSGGAVPAYTKPLTFADCISDELPLGWEEAYDPQVGDYFIDHNTKTTQIEDPRVQWRREQEHMLKDYLVVAQEALSAQKEIYQVKQQRLELAQQEYQQLHAVWEHKLGSQVSLVSGSSSSSKYDPEILKAEIATAKSRPTPPHPPLIPSSVWSSAIQVNKLKREMVHLQHELQFKERGFQTLKKIDKKMSDAQGGYKLDEAQAVLRETKAIKKAITCGEKEKQDLIKSLAMLKDGFRTDRGSHSDLWSSSSSLESSSFPMPKQFLDVSSQTDISGSFGTSSSNQLAEKVRLRLRYEEAKRRIANLKIQLAKLDSEAWPGVLDSERDRLILINEKEELLKEMRFISPRKWTQGEVEQLEMARRRLEKDLQAARDTQSKALTERLKLNSKRNQLVRELEEATRQVASLHSQLKSLSSSTQSLSSGSSPGSLTSSRGSLAASSLDSSTSASFTDLYYDPFEQLDPELQSKVELLFLEGGTGFRPSGCITTIHEDEVAKTQKAEGGSRLQALRSLSGTPKSMTSLSPRSSLSSPSPPCSPLIADPLLSGDAFLTPLEFEDTELSTALCELSLGSSTRERYQLEESGPEGKPLGQAAGVAPGCGLKVACVSAAVSDESVAGDSGVYEPSAQRLGTSEAATFDSEESEAMGATQVQIALKNIRVAILPCSESSTCLFRTRPLDSADTLVFNEAFWVSMSYPALHQKTLRVDVCTTDRSHAEECLGGAQISLAEVCRSGERSTRWYNLLSYKYLKKQCREPQPAGATGPDHKEGYLSETLVGKVAPGVPADLAASVSQDTVSALLEQTAVELEKRQEGRSGSQTLEGSWTYEEETSENEAVAEEEEEREEEEGEEDVFAEKVSPEAEEYPALKVDRETNTESVAPSPTVVRPKDRRVGAPSTGPFLRGNTIIRSKTFSPGPQSQYVCRLNRSDSDSSTLSKKPPFVRNSLERRSVRMKRPSSVKSVRTERLIRTSLDLELDLQATRTWHSQLTQEISVLKELKEHLEQAKNHGEKELPQWLRGDERFRLLLRMLEKRVDRAEHKSELQTDKMMRAAAKDVRRLRGQSCKEPPEVQSFREKMAFFTRPRMNIPALSADDV</sequence>
<dbReference type="SUPFAM" id="SSF51045">
    <property type="entry name" value="WW domain"/>
    <property type="match status" value="1"/>
</dbReference>
<dbReference type="GO" id="GO:0016477">
    <property type="term" value="P:cell migration"/>
    <property type="evidence" value="ECO:0007669"/>
    <property type="project" value="TreeGrafter"/>
</dbReference>
<evidence type="ECO:0000313" key="10">
    <source>
        <dbReference type="EMBL" id="KAK7816003.1"/>
    </source>
</evidence>
<feature type="region of interest" description="Disordered" evidence="8">
    <location>
        <begin position="465"/>
        <end position="491"/>
    </location>
</feature>
<gene>
    <name evidence="10" type="ORF">U0070_014216</name>
</gene>
<evidence type="ECO:0000256" key="1">
    <source>
        <dbReference type="ARBA" id="ARBA00004496"/>
    </source>
</evidence>
<keyword evidence="5 7" id="KW-0175">Coiled coil</keyword>
<dbReference type="GO" id="GO:0046621">
    <property type="term" value="P:negative regulation of organ growth"/>
    <property type="evidence" value="ECO:0007669"/>
    <property type="project" value="TreeGrafter"/>
</dbReference>
<feature type="region of interest" description="Disordered" evidence="8">
    <location>
        <begin position="547"/>
        <end position="584"/>
    </location>
</feature>
<feature type="region of interest" description="Disordered" evidence="8">
    <location>
        <begin position="856"/>
        <end position="1006"/>
    </location>
</feature>
<dbReference type="Pfam" id="PF25802">
    <property type="entry name" value="WWC1"/>
    <property type="match status" value="1"/>
</dbReference>
<evidence type="ECO:0000256" key="5">
    <source>
        <dbReference type="ARBA" id="ARBA00023054"/>
    </source>
</evidence>
<accession>A0AAW0INK1</accession>
<evidence type="ECO:0000256" key="2">
    <source>
        <dbReference type="ARBA" id="ARBA00022490"/>
    </source>
</evidence>
<dbReference type="FunFam" id="2.20.70.10:FF:000001">
    <property type="entry name" value="Membrane-associated guanylate kinase, WW and PDZ domain-containing protein 1"/>
    <property type="match status" value="1"/>
</dbReference>
<dbReference type="AlphaFoldDB" id="A0AAW0INK1"/>
<evidence type="ECO:0000256" key="3">
    <source>
        <dbReference type="ARBA" id="ARBA00022737"/>
    </source>
</evidence>
<dbReference type="InterPro" id="IPR035892">
    <property type="entry name" value="C2_domain_sf"/>
</dbReference>
<evidence type="ECO:0000256" key="7">
    <source>
        <dbReference type="SAM" id="Coils"/>
    </source>
</evidence>
<dbReference type="InterPro" id="IPR051105">
    <property type="entry name" value="WWC/KIBRA_Hippo_Reg"/>
</dbReference>
<dbReference type="PANTHER" id="PTHR14791">
    <property type="entry name" value="BOMB/KIRA PROTEINS"/>
    <property type="match status" value="1"/>
</dbReference>
<feature type="domain" description="WW" evidence="9">
    <location>
        <begin position="72"/>
        <end position="105"/>
    </location>
</feature>
<feature type="coiled-coil region" evidence="7">
    <location>
        <begin position="1033"/>
        <end position="1095"/>
    </location>
</feature>
<keyword evidence="6" id="KW-0804">Transcription</keyword>
<evidence type="ECO:0000259" key="9">
    <source>
        <dbReference type="PROSITE" id="PS50020"/>
    </source>
</evidence>
<dbReference type="InterPro" id="IPR036020">
    <property type="entry name" value="WW_dom_sf"/>
</dbReference>
<keyword evidence="11" id="KW-1185">Reference proteome</keyword>
<protein>
    <recommendedName>
        <fullName evidence="9">WW domain-containing protein</fullName>
    </recommendedName>
</protein>
<feature type="coiled-coil region" evidence="7">
    <location>
        <begin position="126"/>
        <end position="153"/>
    </location>
</feature>
<feature type="coiled-coil region" evidence="7">
    <location>
        <begin position="339"/>
        <end position="366"/>
    </location>
</feature>
<dbReference type="InterPro" id="IPR001202">
    <property type="entry name" value="WW_dom"/>
</dbReference>
<keyword evidence="3" id="KW-0677">Repeat</keyword>
<dbReference type="PROSITE" id="PS50020">
    <property type="entry name" value="WW_DOMAIN_2"/>
    <property type="match status" value="1"/>
</dbReference>
<evidence type="ECO:0000256" key="8">
    <source>
        <dbReference type="SAM" id="MobiDB-lite"/>
    </source>
</evidence>
<evidence type="ECO:0000256" key="4">
    <source>
        <dbReference type="ARBA" id="ARBA00023015"/>
    </source>
</evidence>
<dbReference type="GO" id="GO:0060090">
    <property type="term" value="F:molecular adaptor activity"/>
    <property type="evidence" value="ECO:0007669"/>
    <property type="project" value="TreeGrafter"/>
</dbReference>
<dbReference type="Proteomes" id="UP001488838">
    <property type="component" value="Unassembled WGS sequence"/>
</dbReference>
<dbReference type="GO" id="GO:0005737">
    <property type="term" value="C:cytoplasm"/>
    <property type="evidence" value="ECO:0007669"/>
    <property type="project" value="UniProtKB-SubCell"/>
</dbReference>
<comment type="caution">
    <text evidence="10">The sequence shown here is derived from an EMBL/GenBank/DDBJ whole genome shotgun (WGS) entry which is preliminary data.</text>
</comment>
<organism evidence="10 11">
    <name type="scientific">Myodes glareolus</name>
    <name type="common">Bank vole</name>
    <name type="synonym">Clethrionomys glareolus</name>
    <dbReference type="NCBI Taxonomy" id="447135"/>
    <lineage>
        <taxon>Eukaryota</taxon>
        <taxon>Metazoa</taxon>
        <taxon>Chordata</taxon>
        <taxon>Craniata</taxon>
        <taxon>Vertebrata</taxon>
        <taxon>Euteleostomi</taxon>
        <taxon>Mammalia</taxon>
        <taxon>Eutheria</taxon>
        <taxon>Euarchontoglires</taxon>
        <taxon>Glires</taxon>
        <taxon>Rodentia</taxon>
        <taxon>Myomorpha</taxon>
        <taxon>Muroidea</taxon>
        <taxon>Cricetidae</taxon>
        <taxon>Arvicolinae</taxon>
        <taxon>Myodes</taxon>
    </lineage>
</organism>
<evidence type="ECO:0000313" key="11">
    <source>
        <dbReference type="Proteomes" id="UP001488838"/>
    </source>
</evidence>
<dbReference type="InterPro" id="IPR057747">
    <property type="entry name" value="WWC1_hairpin"/>
</dbReference>
<dbReference type="CDD" id="cd00201">
    <property type="entry name" value="WW"/>
    <property type="match status" value="1"/>
</dbReference>
<dbReference type="GO" id="GO:0019900">
    <property type="term" value="F:kinase binding"/>
    <property type="evidence" value="ECO:0007669"/>
    <property type="project" value="TreeGrafter"/>
</dbReference>
<dbReference type="PANTHER" id="PTHR14791:SF22">
    <property type="entry name" value="PROTEIN KIBRA"/>
    <property type="match status" value="1"/>
</dbReference>
<dbReference type="Pfam" id="PF00397">
    <property type="entry name" value="WW"/>
    <property type="match status" value="1"/>
</dbReference>
<dbReference type="Gene3D" id="2.20.70.10">
    <property type="match status" value="1"/>
</dbReference>